<keyword evidence="8" id="KW-0732">Signal</keyword>
<dbReference type="Pfam" id="PF10190">
    <property type="entry name" value="Tmemb_170"/>
    <property type="match status" value="1"/>
</dbReference>
<dbReference type="AlphaFoldDB" id="A0A9P9FJR7"/>
<evidence type="ECO:0000256" key="4">
    <source>
        <dbReference type="ARBA" id="ARBA00022989"/>
    </source>
</evidence>
<evidence type="ECO:0008006" key="11">
    <source>
        <dbReference type="Google" id="ProtNLM"/>
    </source>
</evidence>
<gene>
    <name evidence="9" type="ORF">B0J13DRAFT_633275</name>
</gene>
<dbReference type="GO" id="GO:0016020">
    <property type="term" value="C:membrane"/>
    <property type="evidence" value="ECO:0007669"/>
    <property type="project" value="UniProtKB-SubCell"/>
</dbReference>
<accession>A0A9P9FJR7</accession>
<evidence type="ECO:0000256" key="2">
    <source>
        <dbReference type="ARBA" id="ARBA00006325"/>
    </source>
</evidence>
<name>A0A9P9FJR7_9HYPO</name>
<keyword evidence="4 7" id="KW-1133">Transmembrane helix</keyword>
<evidence type="ECO:0000256" key="1">
    <source>
        <dbReference type="ARBA" id="ARBA00004141"/>
    </source>
</evidence>
<dbReference type="PANTHER" id="PTHR22779">
    <property type="entry name" value="SD17342P"/>
    <property type="match status" value="1"/>
</dbReference>
<evidence type="ECO:0000256" key="3">
    <source>
        <dbReference type="ARBA" id="ARBA00022692"/>
    </source>
</evidence>
<feature type="compositionally biased region" description="Polar residues" evidence="6">
    <location>
        <begin position="61"/>
        <end position="76"/>
    </location>
</feature>
<comment type="subcellular location">
    <subcellularLocation>
        <location evidence="1">Membrane</location>
        <topology evidence="1">Multi-pass membrane protein</topology>
    </subcellularLocation>
</comment>
<feature type="region of interest" description="Disordered" evidence="6">
    <location>
        <begin position="32"/>
        <end position="85"/>
    </location>
</feature>
<evidence type="ECO:0000256" key="8">
    <source>
        <dbReference type="SAM" id="SignalP"/>
    </source>
</evidence>
<dbReference type="EMBL" id="JAGMUU010000001">
    <property type="protein sequence ID" value="KAH7162350.1"/>
    <property type="molecule type" value="Genomic_DNA"/>
</dbReference>
<keyword evidence="10" id="KW-1185">Reference proteome</keyword>
<organism evidence="9 10">
    <name type="scientific">Dactylonectria estremocensis</name>
    <dbReference type="NCBI Taxonomy" id="1079267"/>
    <lineage>
        <taxon>Eukaryota</taxon>
        <taxon>Fungi</taxon>
        <taxon>Dikarya</taxon>
        <taxon>Ascomycota</taxon>
        <taxon>Pezizomycotina</taxon>
        <taxon>Sordariomycetes</taxon>
        <taxon>Hypocreomycetidae</taxon>
        <taxon>Hypocreales</taxon>
        <taxon>Nectriaceae</taxon>
        <taxon>Dactylonectria</taxon>
    </lineage>
</organism>
<feature type="transmembrane region" description="Helical" evidence="7">
    <location>
        <begin position="195"/>
        <end position="216"/>
    </location>
</feature>
<proteinExistence type="inferred from homology"/>
<keyword evidence="5 7" id="KW-0472">Membrane</keyword>
<keyword evidence="3 7" id="KW-0812">Transmembrane</keyword>
<evidence type="ECO:0000313" key="10">
    <source>
        <dbReference type="Proteomes" id="UP000717696"/>
    </source>
</evidence>
<reference evidence="9" key="1">
    <citation type="journal article" date="2021" name="Nat. Commun.">
        <title>Genetic determinants of endophytism in the Arabidopsis root mycobiome.</title>
        <authorList>
            <person name="Mesny F."/>
            <person name="Miyauchi S."/>
            <person name="Thiergart T."/>
            <person name="Pickel B."/>
            <person name="Atanasova L."/>
            <person name="Karlsson M."/>
            <person name="Huettel B."/>
            <person name="Barry K.W."/>
            <person name="Haridas S."/>
            <person name="Chen C."/>
            <person name="Bauer D."/>
            <person name="Andreopoulos W."/>
            <person name="Pangilinan J."/>
            <person name="LaButti K."/>
            <person name="Riley R."/>
            <person name="Lipzen A."/>
            <person name="Clum A."/>
            <person name="Drula E."/>
            <person name="Henrissat B."/>
            <person name="Kohler A."/>
            <person name="Grigoriev I.V."/>
            <person name="Martin F.M."/>
            <person name="Hacquard S."/>
        </authorList>
    </citation>
    <scope>NUCLEOTIDE SEQUENCE</scope>
    <source>
        <strain evidence="9">MPI-CAGE-AT-0021</strain>
    </source>
</reference>
<feature type="transmembrane region" description="Helical" evidence="7">
    <location>
        <begin position="156"/>
        <end position="189"/>
    </location>
</feature>
<sequence length="220" mass="24418">MPRVGVLWRSIVGVVAVRLKLADSRAFAEAPNDVPWESAPDPRSSISPLPPLTVPPHHHPNTANAANINNHQSSHDGTMALPNNPPETYSTPRFPSLNVQTLYDTTSDKRFSLFYVLDVWRFTLIWTLILYTVFHMGAVLVAMFTHGWKKSSWKYLWAVPIVYLVMAGLEAVMAGSITGLILGAVYSAGYYEMNTWIPCTWGFINVLVLVISSFSIQGGL</sequence>
<protein>
    <recommendedName>
        <fullName evidence="11">Integral membrane protein</fullName>
    </recommendedName>
</protein>
<evidence type="ECO:0000313" key="9">
    <source>
        <dbReference type="EMBL" id="KAH7162350.1"/>
    </source>
</evidence>
<comment type="caution">
    <text evidence="9">The sequence shown here is derived from an EMBL/GenBank/DDBJ whole genome shotgun (WGS) entry which is preliminary data.</text>
</comment>
<feature type="chain" id="PRO_5040338027" description="Integral membrane protein" evidence="8">
    <location>
        <begin position="17"/>
        <end position="220"/>
    </location>
</feature>
<dbReference type="PANTHER" id="PTHR22779:SF6">
    <property type="entry name" value="SD17342P"/>
    <property type="match status" value="1"/>
</dbReference>
<dbReference type="InterPro" id="IPR019334">
    <property type="entry name" value="TMEM170A/B/YPR153W-like"/>
</dbReference>
<feature type="signal peptide" evidence="8">
    <location>
        <begin position="1"/>
        <end position="16"/>
    </location>
</feature>
<dbReference type="OrthoDB" id="2131401at2759"/>
<evidence type="ECO:0000256" key="6">
    <source>
        <dbReference type="SAM" id="MobiDB-lite"/>
    </source>
</evidence>
<dbReference type="Proteomes" id="UP000717696">
    <property type="component" value="Unassembled WGS sequence"/>
</dbReference>
<feature type="transmembrane region" description="Helical" evidence="7">
    <location>
        <begin position="119"/>
        <end position="144"/>
    </location>
</feature>
<comment type="similarity">
    <text evidence="2">Belongs to the TMEM170 family.</text>
</comment>
<evidence type="ECO:0000256" key="5">
    <source>
        <dbReference type="ARBA" id="ARBA00023136"/>
    </source>
</evidence>
<evidence type="ECO:0000256" key="7">
    <source>
        <dbReference type="SAM" id="Phobius"/>
    </source>
</evidence>